<keyword evidence="1" id="KW-0812">Transmembrane</keyword>
<dbReference type="RefSeq" id="WP_115866152.1">
    <property type="nucleotide sequence ID" value="NZ_QREG01000001.1"/>
</dbReference>
<evidence type="ECO:0000313" key="5">
    <source>
        <dbReference type="Proteomes" id="UP000256779"/>
    </source>
</evidence>
<evidence type="ECO:0000313" key="4">
    <source>
        <dbReference type="EMBL" id="REE05639.1"/>
    </source>
</evidence>
<dbReference type="InterPro" id="IPR006860">
    <property type="entry name" value="FecR"/>
</dbReference>
<feature type="domain" description="Protein FecR C-terminal" evidence="3">
    <location>
        <begin position="249"/>
        <end position="314"/>
    </location>
</feature>
<evidence type="ECO:0000256" key="1">
    <source>
        <dbReference type="SAM" id="Phobius"/>
    </source>
</evidence>
<organism evidence="4 5">
    <name type="scientific">Marinoscillum furvescens DSM 4134</name>
    <dbReference type="NCBI Taxonomy" id="1122208"/>
    <lineage>
        <taxon>Bacteria</taxon>
        <taxon>Pseudomonadati</taxon>
        <taxon>Bacteroidota</taxon>
        <taxon>Cytophagia</taxon>
        <taxon>Cytophagales</taxon>
        <taxon>Reichenbachiellaceae</taxon>
        <taxon>Marinoscillum</taxon>
    </lineage>
</organism>
<comment type="caution">
    <text evidence="4">The sequence shown here is derived from an EMBL/GenBank/DDBJ whole genome shotgun (WGS) entry which is preliminary data.</text>
</comment>
<dbReference type="PIRSF" id="PIRSF018266">
    <property type="entry name" value="FecR"/>
    <property type="match status" value="1"/>
</dbReference>
<dbReference type="PANTHER" id="PTHR30273">
    <property type="entry name" value="PERIPLASMIC SIGNAL SENSOR AND SIGMA FACTOR ACTIVATOR FECR-RELATED"/>
    <property type="match status" value="1"/>
</dbReference>
<dbReference type="Proteomes" id="UP000256779">
    <property type="component" value="Unassembled WGS sequence"/>
</dbReference>
<proteinExistence type="predicted"/>
<dbReference type="GO" id="GO:0016989">
    <property type="term" value="F:sigma factor antagonist activity"/>
    <property type="evidence" value="ECO:0007669"/>
    <property type="project" value="TreeGrafter"/>
</dbReference>
<reference evidence="4 5" key="1">
    <citation type="submission" date="2018-07" db="EMBL/GenBank/DDBJ databases">
        <title>Genomic Encyclopedia of Type Strains, Phase IV (KMG-IV): sequencing the most valuable type-strain genomes for metagenomic binning, comparative biology and taxonomic classification.</title>
        <authorList>
            <person name="Goeker M."/>
        </authorList>
    </citation>
    <scope>NUCLEOTIDE SEQUENCE [LARGE SCALE GENOMIC DNA]</scope>
    <source>
        <strain evidence="4 5">DSM 4134</strain>
    </source>
</reference>
<evidence type="ECO:0000259" key="2">
    <source>
        <dbReference type="Pfam" id="PF04773"/>
    </source>
</evidence>
<keyword evidence="5" id="KW-1185">Reference proteome</keyword>
<dbReference type="EMBL" id="QREG01000001">
    <property type="protein sequence ID" value="REE05639.1"/>
    <property type="molecule type" value="Genomic_DNA"/>
</dbReference>
<protein>
    <submittedName>
        <fullName evidence="4">FecR family protein</fullName>
    </submittedName>
</protein>
<dbReference type="InterPro" id="IPR012373">
    <property type="entry name" value="Ferrdict_sens_TM"/>
</dbReference>
<name>A0A3D9LHY8_MARFU</name>
<dbReference type="Gene3D" id="3.55.50.30">
    <property type="match status" value="1"/>
</dbReference>
<keyword evidence="1" id="KW-1133">Transmembrane helix</keyword>
<dbReference type="AlphaFoldDB" id="A0A3D9LHY8"/>
<dbReference type="OrthoDB" id="1452822at2"/>
<dbReference type="Gene3D" id="2.60.120.1440">
    <property type="match status" value="1"/>
</dbReference>
<accession>A0A3D9LHY8</accession>
<keyword evidence="1" id="KW-0472">Membrane</keyword>
<dbReference type="InterPro" id="IPR032508">
    <property type="entry name" value="FecR_C"/>
</dbReference>
<dbReference type="PANTHER" id="PTHR30273:SF2">
    <property type="entry name" value="PROTEIN FECR"/>
    <property type="match status" value="1"/>
</dbReference>
<feature type="transmembrane region" description="Helical" evidence="1">
    <location>
        <begin position="85"/>
        <end position="104"/>
    </location>
</feature>
<dbReference type="Pfam" id="PF16344">
    <property type="entry name" value="FecR_C"/>
    <property type="match status" value="1"/>
</dbReference>
<sequence>MKNERSHSISEEVLARYFAGSATTDETRQVEAWANQSPANSQQLWQWQVAWMDARAIRGADYTDSYNVNKAWKKVKPAQKSTHRWSIAAAVAALLCAMVVLYQYSQQVEQVKVAAVTQTKSVALADGSTITLNTASEVEFPETFEGQTREVKLKGEAFFEVAHDPEQPFIVSAGDLQVQVLGTAFNVKQAANTLSVAVKSGKVQVTYKSEQVILTAGQRVAFDAVDAELKRSESTTLAEADHFWRTRRLEFKGNTLPEVVEALNLAYDQEVVIGSEALNTCKLSVSFEAEKLEDVIEIIRLTLNLEVQRTPDQYILTGNGCLEN</sequence>
<evidence type="ECO:0000259" key="3">
    <source>
        <dbReference type="Pfam" id="PF16344"/>
    </source>
</evidence>
<gene>
    <name evidence="4" type="ORF">C7460_101156</name>
</gene>
<dbReference type="Pfam" id="PF04773">
    <property type="entry name" value="FecR"/>
    <property type="match status" value="1"/>
</dbReference>
<feature type="domain" description="FecR protein" evidence="2">
    <location>
        <begin position="116"/>
        <end position="204"/>
    </location>
</feature>